<proteinExistence type="predicted"/>
<evidence type="ECO:0000313" key="3">
    <source>
        <dbReference type="Proteomes" id="UP001501705"/>
    </source>
</evidence>
<dbReference type="InterPro" id="IPR016181">
    <property type="entry name" value="Acyl_CoA_acyltransferase"/>
</dbReference>
<dbReference type="InterPro" id="IPR000182">
    <property type="entry name" value="GNAT_dom"/>
</dbReference>
<keyword evidence="3" id="KW-1185">Reference proteome</keyword>
<dbReference type="Pfam" id="PF08445">
    <property type="entry name" value="FR47"/>
    <property type="match status" value="1"/>
</dbReference>
<gene>
    <name evidence="2" type="ORF">GCM10009804_65210</name>
</gene>
<protein>
    <recommendedName>
        <fullName evidence="1">N-acetyltransferase domain-containing protein</fullName>
    </recommendedName>
</protein>
<comment type="caution">
    <text evidence="2">The sequence shown here is derived from an EMBL/GenBank/DDBJ whole genome shotgun (WGS) entry which is preliminary data.</text>
</comment>
<reference evidence="2 3" key="1">
    <citation type="journal article" date="2019" name="Int. J. Syst. Evol. Microbiol.">
        <title>The Global Catalogue of Microorganisms (GCM) 10K type strain sequencing project: providing services to taxonomists for standard genome sequencing and annotation.</title>
        <authorList>
            <consortium name="The Broad Institute Genomics Platform"/>
            <consortium name="The Broad Institute Genome Sequencing Center for Infectious Disease"/>
            <person name="Wu L."/>
            <person name="Ma J."/>
        </authorList>
    </citation>
    <scope>NUCLEOTIDE SEQUENCE [LARGE SCALE GENOMIC DNA]</scope>
    <source>
        <strain evidence="2 3">JCM 15572</strain>
    </source>
</reference>
<name>A0ABN2E8E2_9ACTN</name>
<sequence>MARVCGGETLILWAAQGFATGARAWVAGDAVAVASPAVSKHDRLAVAGPVDDAAKLVAEVVREVGPSYRPFGEEYLIRGLAERVPGMEFSAAFGWMDSAAGPDVTTTAGWLDGDDGVEELLLGASPSSYAWPGQAGVRRWAGITGDNGELLSVAADAWSAPEVGFLAGVATNPVARGKGLSRQVCGFVTAELVKRHGRAALMVDGDNAAAIAVYERLGYTYREVAAAGLR</sequence>
<dbReference type="EMBL" id="BAAAPH010000028">
    <property type="protein sequence ID" value="GAA1599558.1"/>
    <property type="molecule type" value="Genomic_DNA"/>
</dbReference>
<organism evidence="2 3">
    <name type="scientific">Kribbella hippodromi</name>
    <dbReference type="NCBI Taxonomy" id="434347"/>
    <lineage>
        <taxon>Bacteria</taxon>
        <taxon>Bacillati</taxon>
        <taxon>Actinomycetota</taxon>
        <taxon>Actinomycetes</taxon>
        <taxon>Propionibacteriales</taxon>
        <taxon>Kribbellaceae</taxon>
        <taxon>Kribbella</taxon>
    </lineage>
</organism>
<feature type="domain" description="N-acetyltransferase" evidence="1">
    <location>
        <begin position="75"/>
        <end position="230"/>
    </location>
</feature>
<dbReference type="Gene3D" id="3.40.630.30">
    <property type="match status" value="1"/>
</dbReference>
<dbReference type="Proteomes" id="UP001501705">
    <property type="component" value="Unassembled WGS sequence"/>
</dbReference>
<dbReference type="InterPro" id="IPR013653">
    <property type="entry name" value="GCN5-like_dom"/>
</dbReference>
<accession>A0ABN2E8E2</accession>
<dbReference type="PROSITE" id="PS51186">
    <property type="entry name" value="GNAT"/>
    <property type="match status" value="1"/>
</dbReference>
<evidence type="ECO:0000313" key="2">
    <source>
        <dbReference type="EMBL" id="GAA1599558.1"/>
    </source>
</evidence>
<evidence type="ECO:0000259" key="1">
    <source>
        <dbReference type="PROSITE" id="PS51186"/>
    </source>
</evidence>
<dbReference type="SUPFAM" id="SSF55729">
    <property type="entry name" value="Acyl-CoA N-acyltransferases (Nat)"/>
    <property type="match status" value="1"/>
</dbReference>